<evidence type="ECO:0000256" key="2">
    <source>
        <dbReference type="ARBA" id="ARBA00004613"/>
    </source>
</evidence>
<comment type="function">
    <text evidence="9">Beta-glucosidases are one of a number of cellulolytic enzymes involved in the degradation of cellulosic biomass. Catalyzes the last step releasing glucose from the inhibitory cellobiose.</text>
</comment>
<evidence type="ECO:0000256" key="8">
    <source>
        <dbReference type="ARBA" id="ARBA00023295"/>
    </source>
</evidence>
<dbReference type="Proteomes" id="UP000012065">
    <property type="component" value="Unassembled WGS sequence"/>
</dbReference>
<evidence type="ECO:0000256" key="9">
    <source>
        <dbReference type="ARBA" id="ARBA00024983"/>
    </source>
</evidence>
<evidence type="ECO:0000313" key="11">
    <source>
        <dbReference type="EMBL" id="CCO32426.1"/>
    </source>
</evidence>
<keyword evidence="7" id="KW-0378">Hydrolase</keyword>
<evidence type="ECO:0000259" key="10">
    <source>
        <dbReference type="Pfam" id="PF01915"/>
    </source>
</evidence>
<protein>
    <recommendedName>
        <fullName evidence="4">beta-glucosidase</fullName>
        <ecNumber evidence="4">3.2.1.21</ecNumber>
    </recommendedName>
</protein>
<dbReference type="SUPFAM" id="SSF52279">
    <property type="entry name" value="Beta-D-glucan exohydrolase, C-terminal domain"/>
    <property type="match status" value="1"/>
</dbReference>
<sequence>MESWIDNPNVTAVIFAYYPGQETGNAIASILYGEVNPSGKLPFTLGKSLSDYPPNGIYAENVSDPHVVFEEGNLIDYRWFDAKNVTPRFEFGFGLSYTTFSYSSIKLKSTPGKPTDGVQLTKEPFDGKATLYDVAYTVTASIKNTGSVYGCEVAQLVCPRAADV</sequence>
<dbReference type="AlphaFoldDB" id="M5BYZ5"/>
<dbReference type="InterPro" id="IPR002772">
    <property type="entry name" value="Glyco_hydro_3_C"/>
</dbReference>
<name>M5BYZ5_THACB</name>
<evidence type="ECO:0000256" key="1">
    <source>
        <dbReference type="ARBA" id="ARBA00000448"/>
    </source>
</evidence>
<comment type="subcellular location">
    <subcellularLocation>
        <location evidence="2">Secreted</location>
    </subcellularLocation>
</comment>
<evidence type="ECO:0000256" key="5">
    <source>
        <dbReference type="ARBA" id="ARBA00022525"/>
    </source>
</evidence>
<dbReference type="GO" id="GO:0009251">
    <property type="term" value="P:glucan catabolic process"/>
    <property type="evidence" value="ECO:0007669"/>
    <property type="project" value="TreeGrafter"/>
</dbReference>
<dbReference type="HOGENOM" id="CLU_1620205_0_0_1"/>
<dbReference type="EC" id="3.2.1.21" evidence="4"/>
<dbReference type="Gene3D" id="3.40.50.1700">
    <property type="entry name" value="Glycoside hydrolase family 3 C-terminal domain"/>
    <property type="match status" value="1"/>
</dbReference>
<evidence type="ECO:0000256" key="3">
    <source>
        <dbReference type="ARBA" id="ARBA00005336"/>
    </source>
</evidence>
<evidence type="ECO:0000313" key="12">
    <source>
        <dbReference type="Proteomes" id="UP000012065"/>
    </source>
</evidence>
<dbReference type="Gene3D" id="2.60.40.10">
    <property type="entry name" value="Immunoglobulins"/>
    <property type="match status" value="1"/>
</dbReference>
<evidence type="ECO:0000256" key="7">
    <source>
        <dbReference type="ARBA" id="ARBA00022801"/>
    </source>
</evidence>
<keyword evidence="5" id="KW-0964">Secreted</keyword>
<keyword evidence="6" id="KW-0732">Signal</keyword>
<dbReference type="GO" id="GO:0008422">
    <property type="term" value="F:beta-glucosidase activity"/>
    <property type="evidence" value="ECO:0007669"/>
    <property type="project" value="UniProtKB-EC"/>
</dbReference>
<dbReference type="PANTHER" id="PTHR42715:SF12">
    <property type="entry name" value="BETA-GLUCOSIDASE G-RELATED"/>
    <property type="match status" value="1"/>
</dbReference>
<keyword evidence="8" id="KW-0326">Glycosidase</keyword>
<dbReference type="PANTHER" id="PTHR42715">
    <property type="entry name" value="BETA-GLUCOSIDASE"/>
    <property type="match status" value="1"/>
</dbReference>
<dbReference type="Pfam" id="PF01915">
    <property type="entry name" value="Glyco_hydro_3_C"/>
    <property type="match status" value="1"/>
</dbReference>
<comment type="catalytic activity">
    <reaction evidence="1">
        <text>Hydrolysis of terminal, non-reducing beta-D-glucosyl residues with release of beta-D-glucose.</text>
        <dbReference type="EC" id="3.2.1.21"/>
    </reaction>
</comment>
<comment type="similarity">
    <text evidence="3">Belongs to the glycosyl hydrolase 3 family.</text>
</comment>
<dbReference type="EMBL" id="CAOJ01009820">
    <property type="protein sequence ID" value="CCO32426.1"/>
    <property type="molecule type" value="Genomic_DNA"/>
</dbReference>
<gene>
    <name evidence="11" type="ORF">BN14_06486</name>
</gene>
<feature type="domain" description="Glycoside hydrolase family 3 C-terminal" evidence="10">
    <location>
        <begin position="1"/>
        <end position="97"/>
    </location>
</feature>
<accession>M5BYZ5</accession>
<dbReference type="InterPro" id="IPR050288">
    <property type="entry name" value="Cellulose_deg_GH3"/>
</dbReference>
<comment type="caution">
    <text evidence="11">The sequence shown here is derived from an EMBL/GenBank/DDBJ whole genome shotgun (WGS) entry which is preliminary data.</text>
</comment>
<dbReference type="InterPro" id="IPR036881">
    <property type="entry name" value="Glyco_hydro_3_C_sf"/>
</dbReference>
<evidence type="ECO:0000256" key="6">
    <source>
        <dbReference type="ARBA" id="ARBA00022729"/>
    </source>
</evidence>
<organism evidence="11 12">
    <name type="scientific">Thanatephorus cucumeris (strain AG1-IB / isolate 7/3/14)</name>
    <name type="common">Lettuce bottom rot fungus</name>
    <name type="synonym">Rhizoctonia solani</name>
    <dbReference type="NCBI Taxonomy" id="1108050"/>
    <lineage>
        <taxon>Eukaryota</taxon>
        <taxon>Fungi</taxon>
        <taxon>Dikarya</taxon>
        <taxon>Basidiomycota</taxon>
        <taxon>Agaricomycotina</taxon>
        <taxon>Agaricomycetes</taxon>
        <taxon>Cantharellales</taxon>
        <taxon>Ceratobasidiaceae</taxon>
        <taxon>Rhizoctonia</taxon>
        <taxon>Rhizoctonia solani AG-1</taxon>
    </lineage>
</organism>
<proteinExistence type="inferred from homology"/>
<dbReference type="GO" id="GO:0005576">
    <property type="term" value="C:extracellular region"/>
    <property type="evidence" value="ECO:0007669"/>
    <property type="project" value="UniProtKB-SubCell"/>
</dbReference>
<reference evidence="11 12" key="1">
    <citation type="journal article" date="2013" name="J. Biotechnol.">
        <title>Establishment and interpretation of the genome sequence of the phytopathogenic fungus Rhizoctonia solani AG1-IB isolate 7/3/14.</title>
        <authorList>
            <person name="Wibberg D.W."/>
            <person name="Jelonek L.J."/>
            <person name="Rupp O.R."/>
            <person name="Hennig M.H."/>
            <person name="Eikmeyer F.E."/>
            <person name="Goesmann A.G."/>
            <person name="Hartmann A.H."/>
            <person name="Borriss R.B."/>
            <person name="Grosch R.G."/>
            <person name="Puehler A.P."/>
            <person name="Schlueter A.S."/>
        </authorList>
    </citation>
    <scope>NUCLEOTIDE SEQUENCE [LARGE SCALE GENOMIC DNA]</scope>
    <source>
        <strain evidence="12">AG1-IB / isolate 7/3/14</strain>
    </source>
</reference>
<dbReference type="InterPro" id="IPR013783">
    <property type="entry name" value="Ig-like_fold"/>
</dbReference>
<evidence type="ECO:0000256" key="4">
    <source>
        <dbReference type="ARBA" id="ARBA00012744"/>
    </source>
</evidence>